<accession>X1K1G6</accession>
<evidence type="ECO:0000259" key="1">
    <source>
        <dbReference type="Pfam" id="PF03358"/>
    </source>
</evidence>
<feature type="domain" description="NADPH-dependent FMN reductase-like" evidence="1">
    <location>
        <begin position="11"/>
        <end position="111"/>
    </location>
</feature>
<reference evidence="2" key="1">
    <citation type="journal article" date="2014" name="Front. Microbiol.">
        <title>High frequency of phylogenetically diverse reductive dehalogenase-homologous genes in deep subseafloor sedimentary metagenomes.</title>
        <authorList>
            <person name="Kawai M."/>
            <person name="Futagami T."/>
            <person name="Toyoda A."/>
            <person name="Takaki Y."/>
            <person name="Nishi S."/>
            <person name="Hori S."/>
            <person name="Arai W."/>
            <person name="Tsubouchi T."/>
            <person name="Morono Y."/>
            <person name="Uchiyama I."/>
            <person name="Ito T."/>
            <person name="Fujiyama A."/>
            <person name="Inagaki F."/>
            <person name="Takami H."/>
        </authorList>
    </citation>
    <scope>NUCLEOTIDE SEQUENCE</scope>
    <source>
        <strain evidence="2">Expedition CK06-06</strain>
    </source>
</reference>
<dbReference type="Pfam" id="PF03358">
    <property type="entry name" value="FMN_red"/>
    <property type="match status" value="1"/>
</dbReference>
<comment type="caution">
    <text evidence="2">The sequence shown here is derived from an EMBL/GenBank/DDBJ whole genome shotgun (WGS) entry which is preliminary data.</text>
</comment>
<dbReference type="Gene3D" id="3.40.50.360">
    <property type="match status" value="1"/>
</dbReference>
<dbReference type="EMBL" id="BARU01037383">
    <property type="protein sequence ID" value="GAH87495.1"/>
    <property type="molecule type" value="Genomic_DNA"/>
</dbReference>
<dbReference type="SUPFAM" id="SSF52218">
    <property type="entry name" value="Flavoproteins"/>
    <property type="match status" value="1"/>
</dbReference>
<dbReference type="GO" id="GO:0016491">
    <property type="term" value="F:oxidoreductase activity"/>
    <property type="evidence" value="ECO:0007669"/>
    <property type="project" value="InterPro"/>
</dbReference>
<dbReference type="AlphaFoldDB" id="X1K1G6"/>
<gene>
    <name evidence="2" type="ORF">S03H2_58264</name>
</gene>
<organism evidence="2">
    <name type="scientific">marine sediment metagenome</name>
    <dbReference type="NCBI Taxonomy" id="412755"/>
    <lineage>
        <taxon>unclassified sequences</taxon>
        <taxon>metagenomes</taxon>
        <taxon>ecological metagenomes</taxon>
    </lineage>
</organism>
<sequence>CRIGEKCPLLEDPNDDVKKIFDMIDKADALIFSSPTYAYQQPAVTLSLFHRVIPLHEIERSKEWGLDIRAYKCNPFHGKPVGNMAVGAGLGMEGALYYLFHVLKALGATSVICTGISLLEAETKNLFASAPMDPAIKKLLEMPGTKLEENECAIELARAVGKRVVDVYHSEVFQSLKDVLKY</sequence>
<proteinExistence type="predicted"/>
<name>X1K1G6_9ZZZZ</name>
<evidence type="ECO:0000313" key="2">
    <source>
        <dbReference type="EMBL" id="GAH87495.1"/>
    </source>
</evidence>
<protein>
    <recommendedName>
        <fullName evidence="1">NADPH-dependent FMN reductase-like domain-containing protein</fullName>
    </recommendedName>
</protein>
<dbReference type="InterPro" id="IPR005025">
    <property type="entry name" value="FMN_Rdtase-like_dom"/>
</dbReference>
<feature type="non-terminal residue" evidence="2">
    <location>
        <position position="1"/>
    </location>
</feature>
<dbReference type="InterPro" id="IPR029039">
    <property type="entry name" value="Flavoprotein-like_sf"/>
</dbReference>